<gene>
    <name evidence="1" type="ORF">I9W82_000237</name>
</gene>
<dbReference type="RefSeq" id="XP_067550263.1">
    <property type="nucleotide sequence ID" value="XM_067691217.1"/>
</dbReference>
<sequence>MDLSDLPVRALCKILPFEDYLLDLPNETIIPWLNLIPQRESFQLLVENGLSQFEIKYDIASMTTLSHKQVFLRPRQGYSAYNWWTALCRQFMQKVFISFETNPIDSKFYKSFVIYDFKVVRRLLLEYYPSSQFLFIWNGGDEANLVPFWIHFFSLEKHGRGYDHTSLTFPSNLDENSQFKTFFNYKLYSHNQKINSWLYEQRTMTMSYMQIIEVSVTLLQLEKIRNQIQCGDYWTVRPTPYELEIYITSDECENYYFAEFDARWVSDIFKLKQVECFSLHYFNPETTIINLRQMLRKMRHLDNLELSFGNLDIDMIPKSVPRFNVAYDLKVKIHRSSYASLQEQGQVKENWHIFYQNEDYVVLEYWGFNISPQRKSFKVLRGLLWMIR</sequence>
<dbReference type="AlphaFoldDB" id="A0A8H8DD96"/>
<organism evidence="1 2">
    <name type="scientific">Candida metapsilosis</name>
    <dbReference type="NCBI Taxonomy" id="273372"/>
    <lineage>
        <taxon>Eukaryota</taxon>
        <taxon>Fungi</taxon>
        <taxon>Dikarya</taxon>
        <taxon>Ascomycota</taxon>
        <taxon>Saccharomycotina</taxon>
        <taxon>Pichiomycetes</taxon>
        <taxon>Debaryomycetaceae</taxon>
        <taxon>Candida/Lodderomyces clade</taxon>
        <taxon>Candida</taxon>
    </lineage>
</organism>
<accession>A0A8H8DD96</accession>
<dbReference type="OrthoDB" id="4026874at2759"/>
<evidence type="ECO:0000313" key="1">
    <source>
        <dbReference type="EMBL" id="KAG5421147.1"/>
    </source>
</evidence>
<dbReference type="EMBL" id="JAEOAQ010000001">
    <property type="protein sequence ID" value="KAG5421147.1"/>
    <property type="molecule type" value="Genomic_DNA"/>
</dbReference>
<comment type="caution">
    <text evidence="1">The sequence shown here is derived from an EMBL/GenBank/DDBJ whole genome shotgun (WGS) entry which is preliminary data.</text>
</comment>
<dbReference type="Proteomes" id="UP000669133">
    <property type="component" value="Unassembled WGS sequence"/>
</dbReference>
<proteinExistence type="predicted"/>
<keyword evidence="2" id="KW-1185">Reference proteome</keyword>
<name>A0A8H8DD96_9ASCO</name>
<reference evidence="1 2" key="1">
    <citation type="submission" date="2020-12" db="EMBL/GenBank/DDBJ databases">
        <title>Effect of drift, selection, and recombination on the evolution of hybrid genomes in Candida yeast pathogens.</title>
        <authorList>
            <person name="Mixao V."/>
            <person name="Ksiezopolska E."/>
            <person name="Saus E."/>
            <person name="Boekhout T."/>
            <person name="Gacser A."/>
            <person name="Gabaldon T."/>
        </authorList>
    </citation>
    <scope>NUCLEOTIDE SEQUENCE [LARGE SCALE GENOMIC DNA]</scope>
    <source>
        <strain evidence="1 2">BP57</strain>
    </source>
</reference>
<evidence type="ECO:0000313" key="2">
    <source>
        <dbReference type="Proteomes" id="UP000669133"/>
    </source>
</evidence>
<protein>
    <submittedName>
        <fullName evidence="1">Uncharacterized protein</fullName>
    </submittedName>
</protein>
<dbReference type="GeneID" id="93648866"/>